<dbReference type="InterPro" id="IPR043129">
    <property type="entry name" value="ATPase_NBD"/>
</dbReference>
<dbReference type="SUPFAM" id="SSF53067">
    <property type="entry name" value="Actin-like ATPase domain"/>
    <property type="match status" value="1"/>
</dbReference>
<accession>M7N4N6</accession>
<dbReference type="EMBL" id="AODQ01000069">
    <property type="protein sequence ID" value="EMR02191.1"/>
    <property type="molecule type" value="Genomic_DNA"/>
</dbReference>
<dbReference type="Gene3D" id="3.30.420.40">
    <property type="match status" value="2"/>
</dbReference>
<dbReference type="eggNOG" id="COG1940">
    <property type="taxonomic scope" value="Bacteria"/>
</dbReference>
<dbReference type="GO" id="GO:0004340">
    <property type="term" value="F:glucokinase activity"/>
    <property type="evidence" value="ECO:0007669"/>
    <property type="project" value="UniProtKB-EC"/>
</dbReference>
<sequence>MRKYLGIDVGGTNVKCGIITETGEILHQIKYPTLALRQSGNIVGEFLQIVQGLLKQNPDILQVGIGLPGTLNKARTHTIELPNIPELDHCPLLSHLQQAFPDKVFLLENDANAAALGEMYFSGQPMPEDFIFVTLGTGIGGAAIIDGFIFKGGDGNSMEIGHMMSEGGRRLEEIIGKNGLLDMAKEGVKRVGAQSVLANMDPINTKAVLEAAGLNDPLALQIFEKMGYLLGEAFVSMIRVLDIKNVYIGGGISATFDYLYPSLMLAMERNLTPYYLKDLVVKPALLGNHAGILGAASLCISHLALQERALRTN</sequence>
<keyword evidence="2" id="KW-0418">Kinase</keyword>
<evidence type="ECO:0000313" key="3">
    <source>
        <dbReference type="Proteomes" id="UP000011910"/>
    </source>
</evidence>
<proteinExistence type="inferred from homology"/>
<dbReference type="STRING" id="1279009.ADICEAN_02666"/>
<organism evidence="2 3">
    <name type="scientific">Cesiribacter andamanensis AMV16</name>
    <dbReference type="NCBI Taxonomy" id="1279009"/>
    <lineage>
        <taxon>Bacteria</taxon>
        <taxon>Pseudomonadati</taxon>
        <taxon>Bacteroidota</taxon>
        <taxon>Cytophagia</taxon>
        <taxon>Cytophagales</taxon>
        <taxon>Cesiribacteraceae</taxon>
        <taxon>Cesiribacter</taxon>
    </lineage>
</organism>
<dbReference type="Proteomes" id="UP000011910">
    <property type="component" value="Unassembled WGS sequence"/>
</dbReference>
<dbReference type="Pfam" id="PF00480">
    <property type="entry name" value="ROK"/>
    <property type="match status" value="1"/>
</dbReference>
<keyword evidence="2" id="KW-0808">Transferase</keyword>
<protein>
    <submittedName>
        <fullName evidence="2">Glucokinase</fullName>
        <ecNumber evidence="2">2.7.1.2</ecNumber>
    </submittedName>
</protein>
<comment type="similarity">
    <text evidence="1">Belongs to the ROK (NagC/XylR) family.</text>
</comment>
<dbReference type="AlphaFoldDB" id="M7N4N6"/>
<comment type="caution">
    <text evidence="2">The sequence shown here is derived from an EMBL/GenBank/DDBJ whole genome shotgun (WGS) entry which is preliminary data.</text>
</comment>
<dbReference type="PANTHER" id="PTHR18964">
    <property type="entry name" value="ROK (REPRESSOR, ORF, KINASE) FAMILY"/>
    <property type="match status" value="1"/>
</dbReference>
<dbReference type="PATRIC" id="fig|1279009.4.peg.2704"/>
<dbReference type="OrthoDB" id="9810372at2"/>
<name>M7N4N6_9BACT</name>
<reference evidence="2 3" key="1">
    <citation type="journal article" date="2013" name="Genome Announc.">
        <title>Draft Genome Sequence of Cesiribacter andamanensis Strain AMV16T, Isolated from a Soil Sample from a Mud Volcano in the Andaman Islands, India.</title>
        <authorList>
            <person name="Shivaji S."/>
            <person name="Ara S."/>
            <person name="Begum Z."/>
            <person name="Srinivas T.N."/>
            <person name="Singh A."/>
            <person name="Kumar Pinnaka A."/>
        </authorList>
    </citation>
    <scope>NUCLEOTIDE SEQUENCE [LARGE SCALE GENOMIC DNA]</scope>
    <source>
        <strain evidence="2 3">AMV16</strain>
    </source>
</reference>
<evidence type="ECO:0000313" key="2">
    <source>
        <dbReference type="EMBL" id="EMR02191.1"/>
    </source>
</evidence>
<keyword evidence="3" id="KW-1185">Reference proteome</keyword>
<dbReference type="RefSeq" id="WP_009196056.1">
    <property type="nucleotide sequence ID" value="NZ_AODQ01000069.1"/>
</dbReference>
<dbReference type="EC" id="2.7.1.2" evidence="2"/>
<evidence type="ECO:0000256" key="1">
    <source>
        <dbReference type="ARBA" id="ARBA00006479"/>
    </source>
</evidence>
<dbReference type="PANTHER" id="PTHR18964:SF149">
    <property type="entry name" value="BIFUNCTIONAL UDP-N-ACETYLGLUCOSAMINE 2-EPIMERASE_N-ACETYLMANNOSAMINE KINASE"/>
    <property type="match status" value="1"/>
</dbReference>
<dbReference type="InterPro" id="IPR000600">
    <property type="entry name" value="ROK"/>
</dbReference>
<gene>
    <name evidence="2" type="primary">glcK_2</name>
    <name evidence="2" type="ORF">ADICEAN_02666</name>
</gene>